<protein>
    <submittedName>
        <fullName evidence="4">Uncharacterized protein</fullName>
    </submittedName>
</protein>
<accession>A0AAV4W808</accession>
<evidence type="ECO:0000256" key="3">
    <source>
        <dbReference type="SAM" id="SignalP"/>
    </source>
</evidence>
<comment type="caution">
    <text evidence="4">The sequence shown here is derived from an EMBL/GenBank/DDBJ whole genome shotgun (WGS) entry which is preliminary data.</text>
</comment>
<feature type="signal peptide" evidence="3">
    <location>
        <begin position="1"/>
        <end position="22"/>
    </location>
</feature>
<proteinExistence type="predicted"/>
<keyword evidence="3" id="KW-0732">Signal</keyword>
<gene>
    <name evidence="4" type="ORF">CEXT_100711</name>
</gene>
<feature type="region of interest" description="Disordered" evidence="1">
    <location>
        <begin position="118"/>
        <end position="143"/>
    </location>
</feature>
<organism evidence="4 5">
    <name type="scientific">Caerostris extrusa</name>
    <name type="common">Bark spider</name>
    <name type="synonym">Caerostris bankana</name>
    <dbReference type="NCBI Taxonomy" id="172846"/>
    <lineage>
        <taxon>Eukaryota</taxon>
        <taxon>Metazoa</taxon>
        <taxon>Ecdysozoa</taxon>
        <taxon>Arthropoda</taxon>
        <taxon>Chelicerata</taxon>
        <taxon>Arachnida</taxon>
        <taxon>Araneae</taxon>
        <taxon>Araneomorphae</taxon>
        <taxon>Entelegynae</taxon>
        <taxon>Araneoidea</taxon>
        <taxon>Araneidae</taxon>
        <taxon>Caerostris</taxon>
    </lineage>
</organism>
<keyword evidence="2" id="KW-0812">Transmembrane</keyword>
<dbReference type="EMBL" id="BPLR01015709">
    <property type="protein sequence ID" value="GIY78029.1"/>
    <property type="molecule type" value="Genomic_DNA"/>
</dbReference>
<evidence type="ECO:0000256" key="2">
    <source>
        <dbReference type="SAM" id="Phobius"/>
    </source>
</evidence>
<dbReference type="AlphaFoldDB" id="A0AAV4W808"/>
<keyword evidence="2" id="KW-0472">Membrane</keyword>
<feature type="chain" id="PRO_5043719316" evidence="3">
    <location>
        <begin position="23"/>
        <end position="246"/>
    </location>
</feature>
<evidence type="ECO:0000313" key="5">
    <source>
        <dbReference type="Proteomes" id="UP001054945"/>
    </source>
</evidence>
<name>A0AAV4W808_CAEEX</name>
<evidence type="ECO:0000256" key="1">
    <source>
        <dbReference type="SAM" id="MobiDB-lite"/>
    </source>
</evidence>
<keyword evidence="2" id="KW-1133">Transmembrane helix</keyword>
<dbReference type="Proteomes" id="UP001054945">
    <property type="component" value="Unassembled WGS sequence"/>
</dbReference>
<reference evidence="4 5" key="1">
    <citation type="submission" date="2021-06" db="EMBL/GenBank/DDBJ databases">
        <title>Caerostris extrusa draft genome.</title>
        <authorList>
            <person name="Kono N."/>
            <person name="Arakawa K."/>
        </authorList>
    </citation>
    <scope>NUCLEOTIDE SEQUENCE [LARGE SCALE GENOMIC DNA]</scope>
</reference>
<sequence>MMVISSLTTVLYGIFLSLVTQGNKKVIPPTLKAAENIIYLTQRHFQNRTEKKKIPPTLITFLEPPPGITRIALGNFNHPSSNSLRTQSLTYLQFFTTETQCTAIPKQYRRKAPYNHPSTYNPESHNIGLANLTPRGTRTVKGMAPPQMKSRLEMIRKGPGTHLGLILRNSSCQTPKRRLETAWGVVLVCPENGSPVTTEEDCLEGSVVLFRWGDLVLVCLNFLPCLASFSLSLLRFVVFSAEWRRV</sequence>
<feature type="transmembrane region" description="Helical" evidence="2">
    <location>
        <begin position="215"/>
        <end position="238"/>
    </location>
</feature>
<evidence type="ECO:0000313" key="4">
    <source>
        <dbReference type="EMBL" id="GIY78029.1"/>
    </source>
</evidence>
<keyword evidence="5" id="KW-1185">Reference proteome</keyword>